<evidence type="ECO:0000256" key="2">
    <source>
        <dbReference type="ARBA" id="ARBA00004613"/>
    </source>
</evidence>
<reference evidence="8 9" key="1">
    <citation type="journal article" date="2006" name="Science">
        <title>Phytophthora genome sequences uncover evolutionary origins and mechanisms of pathogenesis.</title>
        <authorList>
            <person name="Tyler B.M."/>
            <person name="Tripathy S."/>
            <person name="Zhang X."/>
            <person name="Dehal P."/>
            <person name="Jiang R.H."/>
            <person name="Aerts A."/>
            <person name="Arredondo F.D."/>
            <person name="Baxter L."/>
            <person name="Bensasson D."/>
            <person name="Beynon J.L."/>
            <person name="Chapman J."/>
            <person name="Damasceno C.M."/>
            <person name="Dorrance A.E."/>
            <person name="Dou D."/>
            <person name="Dickerman A.W."/>
            <person name="Dubchak I.L."/>
            <person name="Garbelotto M."/>
            <person name="Gijzen M."/>
            <person name="Gordon S.G."/>
            <person name="Govers F."/>
            <person name="Grunwald N.J."/>
            <person name="Huang W."/>
            <person name="Ivors K.L."/>
            <person name="Jones R.W."/>
            <person name="Kamoun S."/>
            <person name="Krampis K."/>
            <person name="Lamour K.H."/>
            <person name="Lee M.K."/>
            <person name="McDonald W.H."/>
            <person name="Medina M."/>
            <person name="Meijer H.J."/>
            <person name="Nordberg E.K."/>
            <person name="Maclean D.J."/>
            <person name="Ospina-Giraldo M.D."/>
            <person name="Morris P.F."/>
            <person name="Phuntumart V."/>
            <person name="Putnam N.H."/>
            <person name="Rash S."/>
            <person name="Rose J.K."/>
            <person name="Sakihama Y."/>
            <person name="Salamov A.A."/>
            <person name="Savidor A."/>
            <person name="Scheuring C.F."/>
            <person name="Smith B.M."/>
            <person name="Sobral B.W."/>
            <person name="Terry A."/>
            <person name="Torto-Alalibo T.A."/>
            <person name="Win J."/>
            <person name="Xu Z."/>
            <person name="Zhang H."/>
            <person name="Grigoriev I.V."/>
            <person name="Rokhsar D.S."/>
            <person name="Boore J.L."/>
        </authorList>
    </citation>
    <scope>NUCLEOTIDE SEQUENCE [LARGE SCALE GENOMIC DNA]</scope>
    <source>
        <strain evidence="8 9">P6497</strain>
    </source>
</reference>
<evidence type="ECO:0000313" key="9">
    <source>
        <dbReference type="Proteomes" id="UP000002640"/>
    </source>
</evidence>
<evidence type="ECO:0000259" key="7">
    <source>
        <dbReference type="Pfam" id="PF22748"/>
    </source>
</evidence>
<evidence type="ECO:0000256" key="1">
    <source>
        <dbReference type="ARBA" id="ARBA00004340"/>
    </source>
</evidence>
<dbReference type="GeneID" id="20652289"/>
<sequence>LRNDQMLAWILNGLSPDAVFKLVKLDEGGLEKLLSNPAFTVWYYYFNRLNQYNPDRGVSMIKSLLTTYEDAPLAKAISVAKK</sequence>
<dbReference type="KEGG" id="psoj:PHYSODRAFT_429378"/>
<dbReference type="Proteomes" id="UP000002640">
    <property type="component" value="Unassembled WGS sequence"/>
</dbReference>
<dbReference type="InParanoid" id="G4YHZ6"/>
<feature type="domain" description="RxLR effector PexRD54 WY" evidence="7">
    <location>
        <begin position="8"/>
        <end position="45"/>
    </location>
</feature>
<dbReference type="EMBL" id="JH159151">
    <property type="protein sequence ID" value="EGZ26583.1"/>
    <property type="molecule type" value="Genomic_DNA"/>
</dbReference>
<organism evidence="8 9">
    <name type="scientific">Phytophthora sojae (strain P6497)</name>
    <name type="common">Soybean stem and root rot agent</name>
    <name type="synonym">Phytophthora megasperma f. sp. glycines</name>
    <dbReference type="NCBI Taxonomy" id="1094619"/>
    <lineage>
        <taxon>Eukaryota</taxon>
        <taxon>Sar</taxon>
        <taxon>Stramenopiles</taxon>
        <taxon>Oomycota</taxon>
        <taxon>Peronosporomycetes</taxon>
        <taxon>Peronosporales</taxon>
        <taxon>Peronosporaceae</taxon>
        <taxon>Phytophthora</taxon>
    </lineage>
</organism>
<evidence type="ECO:0000256" key="4">
    <source>
        <dbReference type="ARBA" id="ARBA00022525"/>
    </source>
</evidence>
<keyword evidence="6" id="KW-0843">Virulence</keyword>
<dbReference type="InterPro" id="IPR054463">
    <property type="entry name" value="PexRD54_WY"/>
</dbReference>
<dbReference type="SMR" id="G4YHZ6"/>
<evidence type="ECO:0000256" key="3">
    <source>
        <dbReference type="ARBA" id="ARBA00010400"/>
    </source>
</evidence>
<proteinExistence type="inferred from homology"/>
<dbReference type="AlphaFoldDB" id="G4YHZ6"/>
<comment type="similarity">
    <text evidence="3">Belongs to the RxLR effector family.</text>
</comment>
<gene>
    <name evidence="8" type="ORF">PHYSODRAFT_429378</name>
</gene>
<evidence type="ECO:0000256" key="6">
    <source>
        <dbReference type="ARBA" id="ARBA00023026"/>
    </source>
</evidence>
<dbReference type="RefSeq" id="XP_009513858.1">
    <property type="nucleotide sequence ID" value="XM_009515563.1"/>
</dbReference>
<protein>
    <recommendedName>
        <fullName evidence="7">RxLR effector PexRD54 WY domain-containing protein</fullName>
    </recommendedName>
</protein>
<keyword evidence="5" id="KW-0732">Signal</keyword>
<keyword evidence="4" id="KW-0964">Secreted</keyword>
<feature type="non-terminal residue" evidence="8">
    <location>
        <position position="82"/>
    </location>
</feature>
<name>G4YHZ6_PHYSP</name>
<dbReference type="Pfam" id="PF22748">
    <property type="entry name" value="PexRD54_WY"/>
    <property type="match status" value="1"/>
</dbReference>
<evidence type="ECO:0000256" key="5">
    <source>
        <dbReference type="ARBA" id="ARBA00022729"/>
    </source>
</evidence>
<accession>G4YHZ6</accession>
<keyword evidence="9" id="KW-1185">Reference proteome</keyword>
<evidence type="ECO:0000313" key="8">
    <source>
        <dbReference type="EMBL" id="EGZ26583.1"/>
    </source>
</evidence>
<feature type="non-terminal residue" evidence="8">
    <location>
        <position position="1"/>
    </location>
</feature>
<comment type="subcellular location">
    <subcellularLocation>
        <location evidence="1">Host cell</location>
    </subcellularLocation>
    <subcellularLocation>
        <location evidence="2">Secreted</location>
    </subcellularLocation>
</comment>